<evidence type="ECO:0000313" key="4">
    <source>
        <dbReference type="Proteomes" id="UP000031443"/>
    </source>
</evidence>
<name>M7APD8_CHEMY</name>
<organism evidence="3 4">
    <name type="scientific">Chelonia mydas</name>
    <name type="common">Green sea-turtle</name>
    <name type="synonym">Chelonia agassizi</name>
    <dbReference type="NCBI Taxonomy" id="8469"/>
    <lineage>
        <taxon>Eukaryota</taxon>
        <taxon>Metazoa</taxon>
        <taxon>Chordata</taxon>
        <taxon>Craniata</taxon>
        <taxon>Vertebrata</taxon>
        <taxon>Euteleostomi</taxon>
        <taxon>Archelosauria</taxon>
        <taxon>Testudinata</taxon>
        <taxon>Testudines</taxon>
        <taxon>Cryptodira</taxon>
        <taxon>Durocryptodira</taxon>
        <taxon>Americhelydia</taxon>
        <taxon>Chelonioidea</taxon>
        <taxon>Cheloniidae</taxon>
        <taxon>Chelonia</taxon>
    </lineage>
</organism>
<reference evidence="4" key="1">
    <citation type="journal article" date="2013" name="Nat. Genet.">
        <title>The draft genomes of soft-shell turtle and green sea turtle yield insights into the development and evolution of the turtle-specific body plan.</title>
        <authorList>
            <person name="Wang Z."/>
            <person name="Pascual-Anaya J."/>
            <person name="Zadissa A."/>
            <person name="Li W."/>
            <person name="Niimura Y."/>
            <person name="Huang Z."/>
            <person name="Li C."/>
            <person name="White S."/>
            <person name="Xiong Z."/>
            <person name="Fang D."/>
            <person name="Wang B."/>
            <person name="Ming Y."/>
            <person name="Chen Y."/>
            <person name="Zheng Y."/>
            <person name="Kuraku S."/>
            <person name="Pignatelli M."/>
            <person name="Herrero J."/>
            <person name="Beal K."/>
            <person name="Nozawa M."/>
            <person name="Li Q."/>
            <person name="Wang J."/>
            <person name="Zhang H."/>
            <person name="Yu L."/>
            <person name="Shigenobu S."/>
            <person name="Wang J."/>
            <person name="Liu J."/>
            <person name="Flicek P."/>
            <person name="Searle S."/>
            <person name="Wang J."/>
            <person name="Kuratani S."/>
            <person name="Yin Y."/>
            <person name="Aken B."/>
            <person name="Zhang G."/>
            <person name="Irie N."/>
        </authorList>
    </citation>
    <scope>NUCLEOTIDE SEQUENCE [LARGE SCALE GENOMIC DNA]</scope>
</reference>
<dbReference type="Proteomes" id="UP000031443">
    <property type="component" value="Unassembled WGS sequence"/>
</dbReference>
<evidence type="ECO:0000313" key="3">
    <source>
        <dbReference type="EMBL" id="EMP27131.1"/>
    </source>
</evidence>
<accession>M7APD8</accession>
<dbReference type="PANTHER" id="PTHR47595">
    <property type="entry name" value="HEAT SHOCK 70 KDA PROTEIN 14"/>
    <property type="match status" value="1"/>
</dbReference>
<feature type="domain" description="Myb/SANT-like DNA-binding" evidence="2">
    <location>
        <begin position="10"/>
        <end position="99"/>
    </location>
</feature>
<sequence>MAAPGSKRSPAWSTPELLDLLALWGEEAGQSQLPSSCRNFDTYGQISCGRLDKGYERDTHQCHTKIKELRQAYQKARESNSRSGAAPKTCRFYKELDTILGSDPTSTAKSPANTLVGLETADIGINPEDKIIDEEVKLEDDVEHKAGLSSGTGGKQTVNQDKTTVRFFGGEQRKVILSHQNKCEHTSQIQYRSQRTIGGRFSGSSLDPLNQPPVDRSPQHRSYQ</sequence>
<dbReference type="PANTHER" id="PTHR47595:SF1">
    <property type="entry name" value="MYB_SANT-LIKE DNA-BINDING DOMAIN-CONTAINING PROTEIN"/>
    <property type="match status" value="1"/>
</dbReference>
<feature type="region of interest" description="Disordered" evidence="1">
    <location>
        <begin position="183"/>
        <end position="224"/>
    </location>
</feature>
<evidence type="ECO:0000256" key="1">
    <source>
        <dbReference type="SAM" id="MobiDB-lite"/>
    </source>
</evidence>
<proteinExistence type="predicted"/>
<dbReference type="Gene3D" id="1.10.10.60">
    <property type="entry name" value="Homeodomain-like"/>
    <property type="match status" value="1"/>
</dbReference>
<keyword evidence="4" id="KW-1185">Reference proteome</keyword>
<gene>
    <name evidence="3" type="ORF">UY3_15730</name>
</gene>
<dbReference type="Pfam" id="PF13837">
    <property type="entry name" value="Myb_DNA-bind_4"/>
    <property type="match status" value="1"/>
</dbReference>
<dbReference type="InterPro" id="IPR044822">
    <property type="entry name" value="Myb_DNA-bind_4"/>
</dbReference>
<dbReference type="EMBL" id="KB573110">
    <property type="protein sequence ID" value="EMP27131.1"/>
    <property type="molecule type" value="Genomic_DNA"/>
</dbReference>
<feature type="compositionally biased region" description="Polar residues" evidence="1">
    <location>
        <begin position="186"/>
        <end position="208"/>
    </location>
</feature>
<dbReference type="AlphaFoldDB" id="M7APD8"/>
<evidence type="ECO:0000259" key="2">
    <source>
        <dbReference type="Pfam" id="PF13837"/>
    </source>
</evidence>
<protein>
    <submittedName>
        <fullName evidence="3">Zinc finger and SCAN domain-containing protein 29</fullName>
    </submittedName>
</protein>